<keyword evidence="1" id="KW-1133">Transmembrane helix</keyword>
<dbReference type="Proteomes" id="UP000094893">
    <property type="component" value="Unassembled WGS sequence"/>
</dbReference>
<reference evidence="2 3" key="1">
    <citation type="journal article" date="2016" name="Int. J. Mol. Sci.">
        <title>Comparative genomics of the extreme acidophile Acidithiobacillus thiooxidans reveals intraspecific divergence and niche adaptation.</title>
        <authorList>
            <person name="Zhang X."/>
            <person name="Feng X."/>
            <person name="Tao J."/>
            <person name="Ma L."/>
            <person name="Xiao Y."/>
            <person name="Liang Y."/>
            <person name="Liu X."/>
            <person name="Yin H."/>
        </authorList>
    </citation>
    <scope>NUCLEOTIDE SEQUENCE [LARGE SCALE GENOMIC DNA]</scope>
    <source>
        <strain evidence="2 3">A02</strain>
    </source>
</reference>
<feature type="transmembrane region" description="Helical" evidence="1">
    <location>
        <begin position="113"/>
        <end position="133"/>
    </location>
</feature>
<sequence length="173" mass="19573">MRMTANTGGDMGKIMAEAVLADTWRSWRQTGLAPEIVVSDAGPLAAAKFGRLLIRRDVLESGNETLMDWLVAHNAAFLVNRWIRLQRLWAFLSLGAAILDVMIWHQYGAAASMVFLASAMAWMSLWNADQYAVRALNARRSIAGLKAERAFMHKKESWLDTRRIRLMRGESFF</sequence>
<evidence type="ECO:0000256" key="1">
    <source>
        <dbReference type="SAM" id="Phobius"/>
    </source>
</evidence>
<evidence type="ECO:0000313" key="2">
    <source>
        <dbReference type="EMBL" id="OCX70639.1"/>
    </source>
</evidence>
<proteinExistence type="predicted"/>
<gene>
    <name evidence="2" type="ORF">A6P07_13875</name>
</gene>
<keyword evidence="1" id="KW-0472">Membrane</keyword>
<protein>
    <submittedName>
        <fullName evidence="2">Uncharacterized protein</fullName>
    </submittedName>
</protein>
<comment type="caution">
    <text evidence="2">The sequence shown here is derived from an EMBL/GenBank/DDBJ whole genome shotgun (WGS) entry which is preliminary data.</text>
</comment>
<feature type="transmembrane region" description="Helical" evidence="1">
    <location>
        <begin position="88"/>
        <end position="107"/>
    </location>
</feature>
<dbReference type="AlphaFoldDB" id="A0A1C2JJF9"/>
<organism evidence="2 3">
    <name type="scientific">Acidithiobacillus thiooxidans</name>
    <name type="common">Thiobacillus thiooxidans</name>
    <dbReference type="NCBI Taxonomy" id="930"/>
    <lineage>
        <taxon>Bacteria</taxon>
        <taxon>Pseudomonadati</taxon>
        <taxon>Pseudomonadota</taxon>
        <taxon>Acidithiobacillia</taxon>
        <taxon>Acidithiobacillales</taxon>
        <taxon>Acidithiobacillaceae</taxon>
        <taxon>Acidithiobacillus</taxon>
    </lineage>
</organism>
<name>A0A1C2JJF9_ACITH</name>
<evidence type="ECO:0000313" key="3">
    <source>
        <dbReference type="Proteomes" id="UP000094893"/>
    </source>
</evidence>
<accession>A0A1C2JJF9</accession>
<keyword evidence="1" id="KW-0812">Transmembrane</keyword>
<dbReference type="EMBL" id="LWSA01000193">
    <property type="protein sequence ID" value="OCX70639.1"/>
    <property type="molecule type" value="Genomic_DNA"/>
</dbReference>